<gene>
    <name evidence="7" type="ORF">SAMN05421756_106238</name>
</gene>
<feature type="transmembrane region" description="Helical" evidence="6">
    <location>
        <begin position="78"/>
        <end position="99"/>
    </location>
</feature>
<dbReference type="PANTHER" id="PTHR30086:SF20">
    <property type="entry name" value="ARGININE EXPORTER PROTEIN ARGO-RELATED"/>
    <property type="match status" value="1"/>
</dbReference>
<organism evidence="7 8">
    <name type="scientific">Microlunatus flavus</name>
    <dbReference type="NCBI Taxonomy" id="1036181"/>
    <lineage>
        <taxon>Bacteria</taxon>
        <taxon>Bacillati</taxon>
        <taxon>Actinomycetota</taxon>
        <taxon>Actinomycetes</taxon>
        <taxon>Propionibacteriales</taxon>
        <taxon>Propionibacteriaceae</taxon>
        <taxon>Microlunatus</taxon>
    </lineage>
</organism>
<dbReference type="EMBL" id="FOFA01000006">
    <property type="protein sequence ID" value="SEQ87147.1"/>
    <property type="molecule type" value="Genomic_DNA"/>
</dbReference>
<evidence type="ECO:0000256" key="3">
    <source>
        <dbReference type="ARBA" id="ARBA00022692"/>
    </source>
</evidence>
<sequence>MPSVFSSLLPSASVLGVTVTALAMVLTPGPNMIYLVSRSIGQGRRAGLISLAGTGTGFVVYMLMANVGLAVVFVAVPWLFVGFKAAGVVYLAHLAWRALRPGGRGVFDVRQLAQDKPSRLFRMGLLTNLLNPKAAIMYLTLIPQFIDPGRSHRTLQGLTLGSIQIAVSLSVNSLIVVGAGGIALFLAQHPRWAFWQRRVTGGLLLAVALLLAREVPTRASV</sequence>
<dbReference type="GO" id="GO:0015171">
    <property type="term" value="F:amino acid transmembrane transporter activity"/>
    <property type="evidence" value="ECO:0007669"/>
    <property type="project" value="TreeGrafter"/>
</dbReference>
<evidence type="ECO:0000313" key="8">
    <source>
        <dbReference type="Proteomes" id="UP000198504"/>
    </source>
</evidence>
<dbReference type="InterPro" id="IPR001123">
    <property type="entry name" value="LeuE-type"/>
</dbReference>
<keyword evidence="4 6" id="KW-1133">Transmembrane helix</keyword>
<dbReference type="AlphaFoldDB" id="A0A1H9JK18"/>
<feature type="transmembrane region" description="Helical" evidence="6">
    <location>
        <begin position="120"/>
        <end position="142"/>
    </location>
</feature>
<feature type="transmembrane region" description="Helical" evidence="6">
    <location>
        <begin position="48"/>
        <end position="72"/>
    </location>
</feature>
<feature type="transmembrane region" description="Helical" evidence="6">
    <location>
        <begin position="12"/>
        <end position="36"/>
    </location>
</feature>
<keyword evidence="5 6" id="KW-0472">Membrane</keyword>
<keyword evidence="2" id="KW-1003">Cell membrane</keyword>
<evidence type="ECO:0000313" key="7">
    <source>
        <dbReference type="EMBL" id="SEQ87147.1"/>
    </source>
</evidence>
<dbReference type="RefSeq" id="WP_198410190.1">
    <property type="nucleotide sequence ID" value="NZ_FOFA01000006.1"/>
</dbReference>
<dbReference type="STRING" id="1036181.SAMN05421756_106238"/>
<evidence type="ECO:0000256" key="4">
    <source>
        <dbReference type="ARBA" id="ARBA00022989"/>
    </source>
</evidence>
<evidence type="ECO:0000256" key="2">
    <source>
        <dbReference type="ARBA" id="ARBA00022475"/>
    </source>
</evidence>
<dbReference type="Proteomes" id="UP000198504">
    <property type="component" value="Unassembled WGS sequence"/>
</dbReference>
<evidence type="ECO:0000256" key="5">
    <source>
        <dbReference type="ARBA" id="ARBA00023136"/>
    </source>
</evidence>
<feature type="transmembrane region" description="Helical" evidence="6">
    <location>
        <begin position="162"/>
        <end position="187"/>
    </location>
</feature>
<evidence type="ECO:0000256" key="1">
    <source>
        <dbReference type="ARBA" id="ARBA00004651"/>
    </source>
</evidence>
<keyword evidence="3 6" id="KW-0812">Transmembrane</keyword>
<keyword evidence="8" id="KW-1185">Reference proteome</keyword>
<comment type="subcellular location">
    <subcellularLocation>
        <location evidence="1">Cell membrane</location>
        <topology evidence="1">Multi-pass membrane protein</topology>
    </subcellularLocation>
</comment>
<dbReference type="PIRSF" id="PIRSF006324">
    <property type="entry name" value="LeuE"/>
    <property type="match status" value="1"/>
</dbReference>
<name>A0A1H9JK18_9ACTN</name>
<evidence type="ECO:0000256" key="6">
    <source>
        <dbReference type="SAM" id="Phobius"/>
    </source>
</evidence>
<reference evidence="8" key="1">
    <citation type="submission" date="2016-10" db="EMBL/GenBank/DDBJ databases">
        <authorList>
            <person name="Varghese N."/>
            <person name="Submissions S."/>
        </authorList>
    </citation>
    <scope>NUCLEOTIDE SEQUENCE [LARGE SCALE GENOMIC DNA]</scope>
    <source>
        <strain evidence="8">CGMCC 4.6856</strain>
    </source>
</reference>
<accession>A0A1H9JK18</accession>
<dbReference type="PANTHER" id="PTHR30086">
    <property type="entry name" value="ARGININE EXPORTER PROTEIN ARGO"/>
    <property type="match status" value="1"/>
</dbReference>
<dbReference type="GO" id="GO:0005886">
    <property type="term" value="C:plasma membrane"/>
    <property type="evidence" value="ECO:0007669"/>
    <property type="project" value="UniProtKB-SubCell"/>
</dbReference>
<proteinExistence type="predicted"/>
<protein>
    <submittedName>
        <fullName evidence="7">Threonine/homoserine/homoserine lactone efflux protein</fullName>
    </submittedName>
</protein>
<dbReference type="Pfam" id="PF01810">
    <property type="entry name" value="LysE"/>
    <property type="match status" value="1"/>
</dbReference>